<evidence type="ECO:0000313" key="5">
    <source>
        <dbReference type="Proteomes" id="UP000256690"/>
    </source>
</evidence>
<dbReference type="GO" id="GO:0004540">
    <property type="term" value="F:RNA nuclease activity"/>
    <property type="evidence" value="ECO:0007669"/>
    <property type="project" value="InterPro"/>
</dbReference>
<keyword evidence="5" id="KW-1185">Reference proteome</keyword>
<evidence type="ECO:0000256" key="1">
    <source>
        <dbReference type="ARBA" id="ARBA00022722"/>
    </source>
</evidence>
<proteinExistence type="predicted"/>
<dbReference type="InterPro" id="IPR053204">
    <property type="entry name" value="Oxopyrrolidines_Biosynth-assoc"/>
</dbReference>
<dbReference type="GeneID" id="38120321"/>
<evidence type="ECO:0000313" key="4">
    <source>
        <dbReference type="EMBL" id="RDW64540.1"/>
    </source>
</evidence>
<feature type="region of interest" description="Disordered" evidence="3">
    <location>
        <begin position="1"/>
        <end position="26"/>
    </location>
</feature>
<sequence length="515" mass="57950">MASSTAQSASSPCETEMHSPLQETADPDKVFVLCRPLSDDADTPAQWQISEDEAREMIKDAPMPSHNDPRAGRPHPHYDREGFFTEEMAGLAELSDAAPHNEKRAKLWAYPACRFDYTRSDGDPGPHRIITDQYKNILGVVSHPVGNKSKFVCAKVRLLAQSRTCLSLSPSAKTKTSPDGWISFMGRRKRPSPAKGGNPLGSEYHTPCISNVQGYGNDGLICEPVYFLSATMPLPNPIPKLHLQQPDESPSEEDYDNLMSNTWQVFKEYLENDDKLTLHKAALRLYNVIPDDERGSWAETHVMGVLHEVAEQIPYWHPGQKKLVRLVERLVDSGCLSERFRVEGTMPQTESLGEFREEARRRTDNSLVMDPRNWAKVKGLVNTCAFLGRLSAAGVLNCSDFMIWCMKDALERPDMPPERWNLYLSTSAVWILTGGHLFFHEVVLDRVPCNDRDQPAFKADGLYKGAIFGLDRWRFWQSRLAQLANDRTLNVTQEGSGLARKAAAYMAALADNVEW</sequence>
<evidence type="ECO:0000256" key="2">
    <source>
        <dbReference type="ARBA" id="ARBA00022801"/>
    </source>
</evidence>
<organism evidence="4 5">
    <name type="scientific">Aspergillus mulundensis</name>
    <dbReference type="NCBI Taxonomy" id="1810919"/>
    <lineage>
        <taxon>Eukaryota</taxon>
        <taxon>Fungi</taxon>
        <taxon>Dikarya</taxon>
        <taxon>Ascomycota</taxon>
        <taxon>Pezizomycotina</taxon>
        <taxon>Eurotiomycetes</taxon>
        <taxon>Eurotiomycetidae</taxon>
        <taxon>Eurotiales</taxon>
        <taxon>Aspergillaceae</taxon>
        <taxon>Aspergillus</taxon>
        <taxon>Aspergillus subgen. Nidulantes</taxon>
    </lineage>
</organism>
<dbReference type="OrthoDB" id="3350591at2759"/>
<feature type="region of interest" description="Disordered" evidence="3">
    <location>
        <begin position="179"/>
        <end position="199"/>
    </location>
</feature>
<protein>
    <submittedName>
        <fullName evidence="4">Uncharacterized protein</fullName>
    </submittedName>
</protein>
<dbReference type="InterPro" id="IPR022085">
    <property type="entry name" value="OpdG"/>
</dbReference>
<keyword evidence="2" id="KW-0378">Hydrolase</keyword>
<dbReference type="EMBL" id="PVWQ01000014">
    <property type="protein sequence ID" value="RDW64540.1"/>
    <property type="molecule type" value="Genomic_DNA"/>
</dbReference>
<dbReference type="Proteomes" id="UP000256690">
    <property type="component" value="Unassembled WGS sequence"/>
</dbReference>
<dbReference type="RefSeq" id="XP_026599699.1">
    <property type="nucleotide sequence ID" value="XM_026751967.1"/>
</dbReference>
<reference evidence="4 5" key="1">
    <citation type="journal article" date="2018" name="IMA Fungus">
        <title>IMA Genome-F 9: Draft genome sequence of Annulohypoxylon stygium, Aspergillus mulundensis, Berkeleyomyces basicola (syn. Thielaviopsis basicola), Ceratocystis smalleyi, two Cercospora beticola strains, Coleophoma cylindrospora, Fusarium fracticaudum, Phialophora cf. hyalina, and Morchella septimelata.</title>
        <authorList>
            <person name="Wingfield B.D."/>
            <person name="Bills G.F."/>
            <person name="Dong Y."/>
            <person name="Huang W."/>
            <person name="Nel W.J."/>
            <person name="Swalarsk-Parry B.S."/>
            <person name="Vaghefi N."/>
            <person name="Wilken P.M."/>
            <person name="An Z."/>
            <person name="de Beer Z.W."/>
            <person name="De Vos L."/>
            <person name="Chen L."/>
            <person name="Duong T.A."/>
            <person name="Gao Y."/>
            <person name="Hammerbacher A."/>
            <person name="Kikkert J.R."/>
            <person name="Li Y."/>
            <person name="Li H."/>
            <person name="Li K."/>
            <person name="Li Q."/>
            <person name="Liu X."/>
            <person name="Ma X."/>
            <person name="Naidoo K."/>
            <person name="Pethybridge S.J."/>
            <person name="Sun J."/>
            <person name="Steenkamp E.T."/>
            <person name="van der Nest M.A."/>
            <person name="van Wyk S."/>
            <person name="Wingfield M.J."/>
            <person name="Xiong C."/>
            <person name="Yue Q."/>
            <person name="Zhang X."/>
        </authorList>
    </citation>
    <scope>NUCLEOTIDE SEQUENCE [LARGE SCALE GENOMIC DNA]</scope>
    <source>
        <strain evidence="4 5">DSM 5745</strain>
    </source>
</reference>
<gene>
    <name evidence="4" type="ORF">DSM5745_09951</name>
</gene>
<dbReference type="STRING" id="1810919.A0A3D8QSB9"/>
<dbReference type="GO" id="GO:0016787">
    <property type="term" value="F:hydrolase activity"/>
    <property type="evidence" value="ECO:0007669"/>
    <property type="project" value="UniProtKB-KW"/>
</dbReference>
<dbReference type="AlphaFoldDB" id="A0A3D8QSB9"/>
<name>A0A3D8QSB9_9EURO</name>
<evidence type="ECO:0000256" key="3">
    <source>
        <dbReference type="SAM" id="MobiDB-lite"/>
    </source>
</evidence>
<dbReference type="PANTHER" id="PTHR38797">
    <property type="entry name" value="NUCLEAR PORE COMPLEX PROTEIN NUP85-RELATED"/>
    <property type="match status" value="1"/>
</dbReference>
<dbReference type="Gene3D" id="3.10.450.30">
    <property type="entry name" value="Microbial ribonucleases"/>
    <property type="match status" value="1"/>
</dbReference>
<dbReference type="Pfam" id="PF12311">
    <property type="entry name" value="DUF3632"/>
    <property type="match status" value="1"/>
</dbReference>
<dbReference type="GO" id="GO:0003723">
    <property type="term" value="F:RNA binding"/>
    <property type="evidence" value="ECO:0007669"/>
    <property type="project" value="InterPro"/>
</dbReference>
<dbReference type="PANTHER" id="PTHR38797:SF4">
    <property type="entry name" value="NUCLEAR PORE COMPLEX PROTEIN NUP85"/>
    <property type="match status" value="1"/>
</dbReference>
<dbReference type="SUPFAM" id="SSF53933">
    <property type="entry name" value="Microbial ribonucleases"/>
    <property type="match status" value="1"/>
</dbReference>
<feature type="compositionally biased region" description="Polar residues" evidence="3">
    <location>
        <begin position="1"/>
        <end position="13"/>
    </location>
</feature>
<dbReference type="InterPro" id="IPR016191">
    <property type="entry name" value="Ribonuclease/ribotoxin"/>
</dbReference>
<accession>A0A3D8QSB9</accession>
<comment type="caution">
    <text evidence="4">The sequence shown here is derived from an EMBL/GenBank/DDBJ whole genome shotgun (WGS) entry which is preliminary data.</text>
</comment>
<keyword evidence="1" id="KW-0540">Nuclease</keyword>